<dbReference type="GO" id="GO:0016987">
    <property type="term" value="F:sigma factor activity"/>
    <property type="evidence" value="ECO:0007669"/>
    <property type="project" value="UniProtKB-KW"/>
</dbReference>
<evidence type="ECO:0008006" key="9">
    <source>
        <dbReference type="Google" id="ProtNLM"/>
    </source>
</evidence>
<dbReference type="AlphaFoldDB" id="A0A2A4FXR0"/>
<proteinExistence type="inferred from homology"/>
<dbReference type="InterPro" id="IPR013325">
    <property type="entry name" value="RNA_pol_sigma_r2"/>
</dbReference>
<evidence type="ECO:0000313" key="7">
    <source>
        <dbReference type="EMBL" id="PCE42260.1"/>
    </source>
</evidence>
<feature type="domain" description="RNA polymerase sigma factor 70 region 4 type 2" evidence="6">
    <location>
        <begin position="157"/>
        <end position="207"/>
    </location>
</feature>
<evidence type="ECO:0000313" key="8">
    <source>
        <dbReference type="Proteomes" id="UP000218934"/>
    </source>
</evidence>
<name>A0A2A4FXR0_9SPHN</name>
<keyword evidence="4" id="KW-0804">Transcription</keyword>
<dbReference type="CDD" id="cd06171">
    <property type="entry name" value="Sigma70_r4"/>
    <property type="match status" value="1"/>
</dbReference>
<reference evidence="7 8" key="1">
    <citation type="submission" date="2017-09" db="EMBL/GenBank/DDBJ databases">
        <title>The Catabolism of 3,6-Dichlorosalicylic acid is Initiated by the Cytochrome P450 Monooxygenase DsmABC in Rhizorhabdus dicambivorans Ndbn-20.</title>
        <authorList>
            <person name="Na L."/>
        </authorList>
    </citation>
    <scope>NUCLEOTIDE SEQUENCE [LARGE SCALE GENOMIC DNA]</scope>
    <source>
        <strain evidence="7 8">Ndbn-20m</strain>
    </source>
</reference>
<accession>A0A2A4FXR0</accession>
<gene>
    <name evidence="7" type="ORF">COO09_11600</name>
</gene>
<comment type="caution">
    <text evidence="7">The sequence shown here is derived from an EMBL/GenBank/DDBJ whole genome shotgun (WGS) entry which is preliminary data.</text>
</comment>
<dbReference type="Pfam" id="PF04542">
    <property type="entry name" value="Sigma70_r2"/>
    <property type="match status" value="1"/>
</dbReference>
<keyword evidence="3" id="KW-0731">Sigma factor</keyword>
<dbReference type="Pfam" id="PF08281">
    <property type="entry name" value="Sigma70_r4_2"/>
    <property type="match status" value="1"/>
</dbReference>
<dbReference type="KEGG" id="rdi:CMV14_22690"/>
<dbReference type="InterPro" id="IPR013249">
    <property type="entry name" value="RNA_pol_sigma70_r4_t2"/>
</dbReference>
<dbReference type="PANTHER" id="PTHR43133:SF63">
    <property type="entry name" value="RNA POLYMERASE SIGMA FACTOR FECI-RELATED"/>
    <property type="match status" value="1"/>
</dbReference>
<dbReference type="SUPFAM" id="SSF88659">
    <property type="entry name" value="Sigma3 and sigma4 domains of RNA polymerase sigma factors"/>
    <property type="match status" value="1"/>
</dbReference>
<evidence type="ECO:0000259" key="5">
    <source>
        <dbReference type="Pfam" id="PF04542"/>
    </source>
</evidence>
<dbReference type="Proteomes" id="UP000218934">
    <property type="component" value="Unassembled WGS sequence"/>
</dbReference>
<dbReference type="Gene3D" id="1.10.10.10">
    <property type="entry name" value="Winged helix-like DNA-binding domain superfamily/Winged helix DNA-binding domain"/>
    <property type="match status" value="1"/>
</dbReference>
<comment type="similarity">
    <text evidence="1">Belongs to the sigma-70 factor family. ECF subfamily.</text>
</comment>
<evidence type="ECO:0000256" key="2">
    <source>
        <dbReference type="ARBA" id="ARBA00023015"/>
    </source>
</evidence>
<dbReference type="InterPro" id="IPR014284">
    <property type="entry name" value="RNA_pol_sigma-70_dom"/>
</dbReference>
<evidence type="ECO:0000256" key="4">
    <source>
        <dbReference type="ARBA" id="ARBA00023163"/>
    </source>
</evidence>
<dbReference type="EMBL" id="NWUF01000009">
    <property type="protein sequence ID" value="PCE42260.1"/>
    <property type="molecule type" value="Genomic_DNA"/>
</dbReference>
<keyword evidence="2" id="KW-0805">Transcription regulation</keyword>
<keyword evidence="8" id="KW-1185">Reference proteome</keyword>
<evidence type="ECO:0000256" key="3">
    <source>
        <dbReference type="ARBA" id="ARBA00023082"/>
    </source>
</evidence>
<protein>
    <recommendedName>
        <fullName evidence="9">RNA polymerase sigma factor</fullName>
    </recommendedName>
</protein>
<dbReference type="Gene3D" id="1.10.1740.10">
    <property type="match status" value="1"/>
</dbReference>
<feature type="domain" description="RNA polymerase sigma-70 region 2" evidence="5">
    <location>
        <begin position="59"/>
        <end position="126"/>
    </location>
</feature>
<dbReference type="InterPro" id="IPR039425">
    <property type="entry name" value="RNA_pol_sigma-70-like"/>
</dbReference>
<dbReference type="InterPro" id="IPR013324">
    <property type="entry name" value="RNA_pol_sigma_r3/r4-like"/>
</dbReference>
<evidence type="ECO:0000256" key="1">
    <source>
        <dbReference type="ARBA" id="ARBA00010641"/>
    </source>
</evidence>
<sequence>MRIQDIVRQGDRSRHGDLDAVSAWLGGTALRRCGDWEGRVRTRFDPQGALGPSARIEALAEQFHTPLKTYFERRARTPEDAEDLTQEVFVRLLHRSGADEIDNVASFIFVTAANLLKDYYRSHARRGQMQSTEGLDFVSLAPNPAQQAEGKAEIGVLLKAIQALPPKCRAVFVMHRFDELRHTEIARRLGISVSMVEKHIAAAIRQLRETLDGGHA</sequence>
<dbReference type="GO" id="GO:0006352">
    <property type="term" value="P:DNA-templated transcription initiation"/>
    <property type="evidence" value="ECO:0007669"/>
    <property type="project" value="InterPro"/>
</dbReference>
<dbReference type="InterPro" id="IPR007627">
    <property type="entry name" value="RNA_pol_sigma70_r2"/>
</dbReference>
<dbReference type="PANTHER" id="PTHR43133">
    <property type="entry name" value="RNA POLYMERASE ECF-TYPE SIGMA FACTO"/>
    <property type="match status" value="1"/>
</dbReference>
<dbReference type="InterPro" id="IPR036388">
    <property type="entry name" value="WH-like_DNA-bd_sf"/>
</dbReference>
<dbReference type="NCBIfam" id="TIGR02937">
    <property type="entry name" value="sigma70-ECF"/>
    <property type="match status" value="1"/>
</dbReference>
<organism evidence="7 8">
    <name type="scientific">Rhizorhabdus dicambivorans</name>
    <dbReference type="NCBI Taxonomy" id="1850238"/>
    <lineage>
        <taxon>Bacteria</taxon>
        <taxon>Pseudomonadati</taxon>
        <taxon>Pseudomonadota</taxon>
        <taxon>Alphaproteobacteria</taxon>
        <taxon>Sphingomonadales</taxon>
        <taxon>Sphingomonadaceae</taxon>
        <taxon>Rhizorhabdus</taxon>
    </lineage>
</organism>
<dbReference type="GO" id="GO:0003677">
    <property type="term" value="F:DNA binding"/>
    <property type="evidence" value="ECO:0007669"/>
    <property type="project" value="InterPro"/>
</dbReference>
<dbReference type="OrthoDB" id="7628065at2"/>
<evidence type="ECO:0000259" key="6">
    <source>
        <dbReference type="Pfam" id="PF08281"/>
    </source>
</evidence>
<dbReference type="SUPFAM" id="SSF88946">
    <property type="entry name" value="Sigma2 domain of RNA polymerase sigma factors"/>
    <property type="match status" value="1"/>
</dbReference>